<dbReference type="AlphaFoldDB" id="A0A2G1QPZ9"/>
<name>A0A2G1QPZ9_9HYPH</name>
<dbReference type="InterPro" id="IPR029058">
    <property type="entry name" value="AB_hydrolase_fold"/>
</dbReference>
<organism evidence="2 3">
    <name type="scientific">Zhengella mangrovi</name>
    <dbReference type="NCBI Taxonomy" id="1982044"/>
    <lineage>
        <taxon>Bacteria</taxon>
        <taxon>Pseudomonadati</taxon>
        <taxon>Pseudomonadota</taxon>
        <taxon>Alphaproteobacteria</taxon>
        <taxon>Hyphomicrobiales</taxon>
        <taxon>Notoacmeibacteraceae</taxon>
        <taxon>Zhengella</taxon>
    </lineage>
</organism>
<proteinExistence type="predicted"/>
<dbReference type="RefSeq" id="WP_099305566.1">
    <property type="nucleotide sequence ID" value="NZ_PDVP01000003.1"/>
</dbReference>
<comment type="caution">
    <text evidence="2">The sequence shown here is derived from an EMBL/GenBank/DDBJ whole genome shotgun (WGS) entry which is preliminary data.</text>
</comment>
<gene>
    <name evidence="2" type="ORF">CSC94_07625</name>
</gene>
<dbReference type="SUPFAM" id="SSF53474">
    <property type="entry name" value="alpha/beta-Hydrolases"/>
    <property type="match status" value="1"/>
</dbReference>
<reference evidence="2 3" key="1">
    <citation type="submission" date="2017-10" db="EMBL/GenBank/DDBJ databases">
        <title>Sedimentibacterium mangrovi gen. nov., sp. nov., a novel member of family Phyllobacteriacea isolated from mangrove sediment.</title>
        <authorList>
            <person name="Liao H."/>
            <person name="Tian Y."/>
        </authorList>
    </citation>
    <scope>NUCLEOTIDE SEQUENCE [LARGE SCALE GENOMIC DNA]</scope>
    <source>
        <strain evidence="2 3">X9-2-2</strain>
    </source>
</reference>
<protein>
    <recommendedName>
        <fullName evidence="1">Fungal lipase-type domain-containing protein</fullName>
    </recommendedName>
</protein>
<accession>A0A2G1QPZ9</accession>
<dbReference type="GO" id="GO:0006629">
    <property type="term" value="P:lipid metabolic process"/>
    <property type="evidence" value="ECO:0007669"/>
    <property type="project" value="InterPro"/>
</dbReference>
<dbReference type="OrthoDB" id="5293296at2"/>
<feature type="domain" description="Fungal lipase-type" evidence="1">
    <location>
        <begin position="55"/>
        <end position="106"/>
    </location>
</feature>
<keyword evidence="3" id="KW-1185">Reference proteome</keyword>
<sequence length="201" mass="22219">MRRIGILFAIGFLSLLQTVSGALAADVYVMRGLMGFLFPDVMYPLATAIRQRGHHVEMTSYQAADRIAQEILEKKRKNPNLKVAVVGHSLGGNAVTTVAQKLANKGVWIDYAAVVDAPHPGIVAPSVRVVDNFYQFQSPRSPVLVARNPQKTRLTQYNFRKEEQGTDGVKTVRKPARGHFTIATDPFVTDRIITMIDCLGK</sequence>
<dbReference type="Pfam" id="PF01764">
    <property type="entry name" value="Lipase_3"/>
    <property type="match status" value="1"/>
</dbReference>
<dbReference type="Proteomes" id="UP000221168">
    <property type="component" value="Unassembled WGS sequence"/>
</dbReference>
<dbReference type="EMBL" id="PDVP01000003">
    <property type="protein sequence ID" value="PHP67565.1"/>
    <property type="molecule type" value="Genomic_DNA"/>
</dbReference>
<dbReference type="Gene3D" id="3.40.50.1820">
    <property type="entry name" value="alpha/beta hydrolase"/>
    <property type="match status" value="1"/>
</dbReference>
<dbReference type="InterPro" id="IPR002921">
    <property type="entry name" value="Fungal_lipase-type"/>
</dbReference>
<evidence type="ECO:0000313" key="3">
    <source>
        <dbReference type="Proteomes" id="UP000221168"/>
    </source>
</evidence>
<evidence type="ECO:0000259" key="1">
    <source>
        <dbReference type="Pfam" id="PF01764"/>
    </source>
</evidence>
<evidence type="ECO:0000313" key="2">
    <source>
        <dbReference type="EMBL" id="PHP67565.1"/>
    </source>
</evidence>